<accession>A0A5B7FSV9</accession>
<evidence type="ECO:0000313" key="1">
    <source>
        <dbReference type="EMBL" id="MPC48586.1"/>
    </source>
</evidence>
<name>A0A5B7FSV9_PORTR</name>
<organism evidence="1 2">
    <name type="scientific">Portunus trituberculatus</name>
    <name type="common">Swimming crab</name>
    <name type="synonym">Neptunus trituberculatus</name>
    <dbReference type="NCBI Taxonomy" id="210409"/>
    <lineage>
        <taxon>Eukaryota</taxon>
        <taxon>Metazoa</taxon>
        <taxon>Ecdysozoa</taxon>
        <taxon>Arthropoda</taxon>
        <taxon>Crustacea</taxon>
        <taxon>Multicrustacea</taxon>
        <taxon>Malacostraca</taxon>
        <taxon>Eumalacostraca</taxon>
        <taxon>Eucarida</taxon>
        <taxon>Decapoda</taxon>
        <taxon>Pleocyemata</taxon>
        <taxon>Brachyura</taxon>
        <taxon>Eubrachyura</taxon>
        <taxon>Portunoidea</taxon>
        <taxon>Portunidae</taxon>
        <taxon>Portuninae</taxon>
        <taxon>Portunus</taxon>
    </lineage>
</organism>
<dbReference type="AlphaFoldDB" id="A0A5B7FSV9"/>
<proteinExistence type="predicted"/>
<comment type="caution">
    <text evidence="1">The sequence shown here is derived from an EMBL/GenBank/DDBJ whole genome shotgun (WGS) entry which is preliminary data.</text>
</comment>
<sequence>MLLNRYRWRAPMMSSDVEDERLELHCRVVRVGEVADTRQQQVAAVVRWIEMRVCSSTKLTPKQVVKLEKLLMKHENIFSRGAQDLGCTSLVQHSINTADSPPIKQPHRCVPLAKREEMRIPLDRPLDDYLGKSYHRLRLSV</sequence>
<reference evidence="1 2" key="1">
    <citation type="submission" date="2019-05" db="EMBL/GenBank/DDBJ databases">
        <title>Another draft genome of Portunus trituberculatus and its Hox gene families provides insights of decapod evolution.</title>
        <authorList>
            <person name="Jeong J.-H."/>
            <person name="Song I."/>
            <person name="Kim S."/>
            <person name="Choi T."/>
            <person name="Kim D."/>
            <person name="Ryu S."/>
            <person name="Kim W."/>
        </authorList>
    </citation>
    <scope>NUCLEOTIDE SEQUENCE [LARGE SCALE GENOMIC DNA]</scope>
    <source>
        <tissue evidence="1">Muscle</tissue>
    </source>
</reference>
<dbReference type="Proteomes" id="UP000324222">
    <property type="component" value="Unassembled WGS sequence"/>
</dbReference>
<evidence type="ECO:0000313" key="2">
    <source>
        <dbReference type="Proteomes" id="UP000324222"/>
    </source>
</evidence>
<dbReference type="OrthoDB" id="6379928at2759"/>
<keyword evidence="2" id="KW-1185">Reference proteome</keyword>
<dbReference type="EMBL" id="VSRR010008363">
    <property type="protein sequence ID" value="MPC48586.1"/>
    <property type="molecule type" value="Genomic_DNA"/>
</dbReference>
<protein>
    <submittedName>
        <fullName evidence="1">Uncharacterized protein</fullName>
    </submittedName>
</protein>
<gene>
    <name evidence="1" type="ORF">E2C01_042363</name>
</gene>